<keyword evidence="7 8" id="KW-0472">Membrane</keyword>
<dbReference type="InterPro" id="IPR052017">
    <property type="entry name" value="TSUP"/>
</dbReference>
<evidence type="ECO:0000313" key="10">
    <source>
        <dbReference type="Proteomes" id="UP000231530"/>
    </source>
</evidence>
<keyword evidence="5 8" id="KW-0812">Transmembrane</keyword>
<name>A0A2H0TW82_9BACT</name>
<reference evidence="10" key="1">
    <citation type="submission" date="2017-09" db="EMBL/GenBank/DDBJ databases">
        <title>Depth-based differentiation of microbial function through sediment-hosted aquifers and enrichment of novel symbionts in the deep terrestrial subsurface.</title>
        <authorList>
            <person name="Probst A.J."/>
            <person name="Ladd B."/>
            <person name="Jarett J.K."/>
            <person name="Geller-Mcgrath D.E."/>
            <person name="Sieber C.M.K."/>
            <person name="Emerson J.B."/>
            <person name="Anantharaman K."/>
            <person name="Thomas B.C."/>
            <person name="Malmstrom R."/>
            <person name="Stieglmeier M."/>
            <person name="Klingl A."/>
            <person name="Woyke T."/>
            <person name="Ryan C.M."/>
            <person name="Banfield J.F."/>
        </authorList>
    </citation>
    <scope>NUCLEOTIDE SEQUENCE [LARGE SCALE GENOMIC DNA]</scope>
</reference>
<organism evidence="9 10">
    <name type="scientific">Candidatus Magasanikbacteria bacterium CG10_big_fil_rev_8_21_14_0_10_42_10</name>
    <dbReference type="NCBI Taxonomy" id="1974649"/>
    <lineage>
        <taxon>Bacteria</taxon>
        <taxon>Candidatus Magasanikiibacteriota</taxon>
    </lineage>
</organism>
<dbReference type="InterPro" id="IPR002781">
    <property type="entry name" value="TM_pro_TauE-like"/>
</dbReference>
<comment type="caution">
    <text evidence="9">The sequence shown here is derived from an EMBL/GenBank/DDBJ whole genome shotgun (WGS) entry which is preliminary data.</text>
</comment>
<comment type="similarity">
    <text evidence="2 8">Belongs to the 4-toluene sulfonate uptake permease (TSUP) (TC 2.A.102) family.</text>
</comment>
<evidence type="ECO:0000256" key="1">
    <source>
        <dbReference type="ARBA" id="ARBA00004651"/>
    </source>
</evidence>
<sequence>MDFSILFTGFLITLFAGFISQLAGGGGAMITIPLLILLGVPPQVAIGSNKTSAFGNISSLYSYAKKKHVHWNWVIPLSAISLVAGWFGARFTLRTDPALIKHIISFLLLALLPLLLLKKTWGTEHLQKKRWKKSVGVFFYTVAAGMQAAFSTGLGIISTYILVTFFGWTLLNANGTRRIPVFVSTILVFVLFLLAGAVNWSLAIGIFFGQSLGSYFGAHVAIKKGNEFVKIFFVILVVASAVKLLL</sequence>
<dbReference type="AlphaFoldDB" id="A0A2H0TW82"/>
<dbReference type="Proteomes" id="UP000231530">
    <property type="component" value="Unassembled WGS sequence"/>
</dbReference>
<evidence type="ECO:0000256" key="6">
    <source>
        <dbReference type="ARBA" id="ARBA00022989"/>
    </source>
</evidence>
<protein>
    <recommendedName>
        <fullName evidence="8">Probable membrane transporter protein</fullName>
    </recommendedName>
</protein>
<evidence type="ECO:0000256" key="2">
    <source>
        <dbReference type="ARBA" id="ARBA00009142"/>
    </source>
</evidence>
<accession>A0A2H0TW82</accession>
<evidence type="ECO:0000256" key="5">
    <source>
        <dbReference type="ARBA" id="ARBA00022692"/>
    </source>
</evidence>
<keyword evidence="3" id="KW-0813">Transport</keyword>
<gene>
    <name evidence="9" type="ORF">COU32_02225</name>
</gene>
<evidence type="ECO:0000256" key="7">
    <source>
        <dbReference type="ARBA" id="ARBA00023136"/>
    </source>
</evidence>
<dbReference type="GO" id="GO:0005886">
    <property type="term" value="C:plasma membrane"/>
    <property type="evidence" value="ECO:0007669"/>
    <property type="project" value="UniProtKB-SubCell"/>
</dbReference>
<dbReference type="Pfam" id="PF01925">
    <property type="entry name" value="TauE"/>
    <property type="match status" value="1"/>
</dbReference>
<dbReference type="EMBL" id="PFBY01000027">
    <property type="protein sequence ID" value="PIR76408.1"/>
    <property type="molecule type" value="Genomic_DNA"/>
</dbReference>
<feature type="transmembrane region" description="Helical" evidence="8">
    <location>
        <begin position="69"/>
        <end position="87"/>
    </location>
</feature>
<dbReference type="PANTHER" id="PTHR30269">
    <property type="entry name" value="TRANSMEMBRANE PROTEIN YFCA"/>
    <property type="match status" value="1"/>
</dbReference>
<feature type="transmembrane region" description="Helical" evidence="8">
    <location>
        <begin position="137"/>
        <end position="161"/>
    </location>
</feature>
<evidence type="ECO:0000256" key="3">
    <source>
        <dbReference type="ARBA" id="ARBA00022448"/>
    </source>
</evidence>
<feature type="transmembrane region" description="Helical" evidence="8">
    <location>
        <begin position="228"/>
        <end position="245"/>
    </location>
</feature>
<evidence type="ECO:0000256" key="8">
    <source>
        <dbReference type="RuleBase" id="RU363041"/>
    </source>
</evidence>
<evidence type="ECO:0000256" key="4">
    <source>
        <dbReference type="ARBA" id="ARBA00022475"/>
    </source>
</evidence>
<feature type="transmembrane region" description="Helical" evidence="8">
    <location>
        <begin position="30"/>
        <end position="48"/>
    </location>
</feature>
<evidence type="ECO:0000313" key="9">
    <source>
        <dbReference type="EMBL" id="PIR76408.1"/>
    </source>
</evidence>
<keyword evidence="6 8" id="KW-1133">Transmembrane helix</keyword>
<keyword evidence="4 8" id="KW-1003">Cell membrane</keyword>
<feature type="transmembrane region" description="Helical" evidence="8">
    <location>
        <begin position="99"/>
        <end position="117"/>
    </location>
</feature>
<feature type="transmembrane region" description="Helical" evidence="8">
    <location>
        <begin position="181"/>
        <end position="208"/>
    </location>
</feature>
<dbReference type="PANTHER" id="PTHR30269:SF0">
    <property type="entry name" value="MEMBRANE TRANSPORTER PROTEIN YFCA-RELATED"/>
    <property type="match status" value="1"/>
</dbReference>
<comment type="subcellular location">
    <subcellularLocation>
        <location evidence="1 8">Cell membrane</location>
        <topology evidence="1 8">Multi-pass membrane protein</topology>
    </subcellularLocation>
</comment>
<proteinExistence type="inferred from homology"/>